<gene>
    <name evidence="1" type="ORF">KR51_00018530</name>
</gene>
<proteinExistence type="predicted"/>
<keyword evidence="2" id="KW-1185">Reference proteome</keyword>
<accession>U5DL88</accession>
<organism evidence="1 2">
    <name type="scientific">Rubidibacter lacunae KORDI 51-2</name>
    <dbReference type="NCBI Taxonomy" id="582515"/>
    <lineage>
        <taxon>Bacteria</taxon>
        <taxon>Bacillati</taxon>
        <taxon>Cyanobacteriota</taxon>
        <taxon>Cyanophyceae</taxon>
        <taxon>Oscillatoriophycideae</taxon>
        <taxon>Chroococcales</taxon>
        <taxon>Aphanothecaceae</taxon>
        <taxon>Rubidibacter</taxon>
    </lineage>
</organism>
<sequence>MSVRLNAIVYFLGTSTDKCDVFRGCLKRVLRWAHFPLYTESNRSTIAAFITSVQGHLNKFAQARRSQEQHGQLSSREATIRQFFEMQKKQNDSGSFAECVGMAWE</sequence>
<comment type="caution">
    <text evidence="1">The sequence shown here is derived from an EMBL/GenBank/DDBJ whole genome shotgun (WGS) entry which is preliminary data.</text>
</comment>
<dbReference type="EMBL" id="ASSJ01000047">
    <property type="protein sequence ID" value="ERN41627.1"/>
    <property type="molecule type" value="Genomic_DNA"/>
</dbReference>
<name>U5DL88_9CHRO</name>
<protein>
    <submittedName>
        <fullName evidence="1">Uncharacterized protein</fullName>
    </submittedName>
</protein>
<evidence type="ECO:0000313" key="2">
    <source>
        <dbReference type="Proteomes" id="UP000016960"/>
    </source>
</evidence>
<dbReference type="Proteomes" id="UP000016960">
    <property type="component" value="Unassembled WGS sequence"/>
</dbReference>
<dbReference type="AlphaFoldDB" id="U5DL88"/>
<evidence type="ECO:0000313" key="1">
    <source>
        <dbReference type="EMBL" id="ERN41627.1"/>
    </source>
</evidence>
<reference evidence="1 2" key="1">
    <citation type="submission" date="2013-05" db="EMBL/GenBank/DDBJ databases">
        <title>Draft genome sequence of Rubidibacter lacunae KORDI 51-2.</title>
        <authorList>
            <person name="Choi D.H."/>
            <person name="Noh J.H."/>
            <person name="Kwon K.-K."/>
            <person name="Lee J.-H."/>
            <person name="Ryu J.-Y."/>
        </authorList>
    </citation>
    <scope>NUCLEOTIDE SEQUENCE [LARGE SCALE GENOMIC DNA]</scope>
    <source>
        <strain evidence="1 2">KORDI 51-2</strain>
    </source>
</reference>
<dbReference type="InParanoid" id="U5DL88"/>